<evidence type="ECO:0000256" key="1">
    <source>
        <dbReference type="ARBA" id="ARBA00007068"/>
    </source>
</evidence>
<comment type="caution">
    <text evidence="2">The sequence shown here is derived from an EMBL/GenBank/DDBJ whole genome shotgun (WGS) entry which is preliminary data.</text>
</comment>
<evidence type="ECO:0000313" key="2">
    <source>
        <dbReference type="EMBL" id="OZY87944.1"/>
    </source>
</evidence>
<dbReference type="Proteomes" id="UP000216101">
    <property type="component" value="Unassembled WGS sequence"/>
</dbReference>
<comment type="similarity">
    <text evidence="1">Belongs to the peptidase S58 family.</text>
</comment>
<dbReference type="AlphaFoldDB" id="A0A266QDH9"/>
<accession>A0A266QDH9</accession>
<dbReference type="InterPro" id="IPR005321">
    <property type="entry name" value="Peptidase_S58_DmpA"/>
</dbReference>
<protein>
    <submittedName>
        <fullName evidence="2">Aminopeptidase</fullName>
    </submittedName>
</protein>
<dbReference type="Pfam" id="PF03576">
    <property type="entry name" value="Peptidase_S58"/>
    <property type="match status" value="1"/>
</dbReference>
<organism evidence="2 3">
    <name type="scientific">Cellvibrio mixtus</name>
    <dbReference type="NCBI Taxonomy" id="39650"/>
    <lineage>
        <taxon>Bacteria</taxon>
        <taxon>Pseudomonadati</taxon>
        <taxon>Pseudomonadota</taxon>
        <taxon>Gammaproteobacteria</taxon>
        <taxon>Cellvibrionales</taxon>
        <taxon>Cellvibrionaceae</taxon>
        <taxon>Cellvibrio</taxon>
    </lineage>
</organism>
<dbReference type="PANTHER" id="PTHR36512:SF3">
    <property type="entry name" value="BLR5678 PROTEIN"/>
    <property type="match status" value="1"/>
</dbReference>
<keyword evidence="3" id="KW-1185">Reference proteome</keyword>
<proteinExistence type="inferred from homology"/>
<reference evidence="3" key="1">
    <citation type="submission" date="2017-05" db="EMBL/GenBank/DDBJ databases">
        <authorList>
            <person name="Barney B.M."/>
        </authorList>
    </citation>
    <scope>NUCLEOTIDE SEQUENCE [LARGE SCALE GENOMIC DNA]</scope>
    <source>
        <strain evidence="3">PSBB022</strain>
    </source>
</reference>
<keyword evidence="2" id="KW-0645">Protease</keyword>
<dbReference type="Gene3D" id="3.60.70.12">
    <property type="entry name" value="L-amino peptidase D-ALA esterase/amidase"/>
    <property type="match status" value="1"/>
</dbReference>
<dbReference type="SUPFAM" id="SSF56266">
    <property type="entry name" value="DmpA/ArgJ-like"/>
    <property type="match status" value="1"/>
</dbReference>
<dbReference type="InterPro" id="IPR016117">
    <property type="entry name" value="ArgJ-like_dom_sf"/>
</dbReference>
<dbReference type="GO" id="GO:0004177">
    <property type="term" value="F:aminopeptidase activity"/>
    <property type="evidence" value="ECO:0007669"/>
    <property type="project" value="UniProtKB-KW"/>
</dbReference>
<dbReference type="PANTHER" id="PTHR36512">
    <property type="entry name" value="D-AMINOPEPTIDASE"/>
    <property type="match status" value="1"/>
</dbReference>
<dbReference type="EMBL" id="NHNI01000001">
    <property type="protein sequence ID" value="OZY87944.1"/>
    <property type="molecule type" value="Genomic_DNA"/>
</dbReference>
<name>A0A266QDH9_9GAMM</name>
<keyword evidence="2" id="KW-0378">Hydrolase</keyword>
<dbReference type="CDD" id="cd02253">
    <property type="entry name" value="DmpA"/>
    <property type="match status" value="1"/>
</dbReference>
<sequence>MFSPGTNNAITDVAGVRVGQVTLRKGDKVRTGVTAILPHPGNAYRSRVPAALHVGNGFGKFIGTTQINELGELESPILLTCTLCVWKAADAMVEWMLAQPDMQEVRSLNVVVGETNDGRLNDIRARPITTAAVRTALENAKGGPVQEGSVGAGTGTTAFGWKAGIGTSSRKLPESLGGFTVGVLVQANFGGVLQVAGAPVGRELDRYAFQNAVAARENTRGLADDRGDGSIIIVIATDAPLSDRNLQRLASRGMMGLGRTGSSASNGSGDYILAFSTAESVRRQFDAARLQTTELANEQMSAVFQASVDAVEESIYNALFMATTESGNGQTVEAIPLDQVRKILREHGVEIPAP</sequence>
<keyword evidence="2" id="KW-0031">Aminopeptidase</keyword>
<gene>
    <name evidence="2" type="ORF">CBP51_05410</name>
</gene>
<evidence type="ECO:0000313" key="3">
    <source>
        <dbReference type="Proteomes" id="UP000216101"/>
    </source>
</evidence>